<dbReference type="AlphaFoldDB" id="A0A428TA61"/>
<dbReference type="InterPro" id="IPR058348">
    <property type="entry name" value="DUF8035"/>
</dbReference>
<feature type="region of interest" description="Disordered" evidence="2">
    <location>
        <begin position="1"/>
        <end position="88"/>
    </location>
</feature>
<name>A0A428TA61_9HYPO</name>
<organism evidence="4 5">
    <name type="scientific">Fusarium oligoseptatum</name>
    <dbReference type="NCBI Taxonomy" id="2604345"/>
    <lineage>
        <taxon>Eukaryota</taxon>
        <taxon>Fungi</taxon>
        <taxon>Dikarya</taxon>
        <taxon>Ascomycota</taxon>
        <taxon>Pezizomycotina</taxon>
        <taxon>Sordariomycetes</taxon>
        <taxon>Hypocreomycetidae</taxon>
        <taxon>Hypocreales</taxon>
        <taxon>Nectriaceae</taxon>
        <taxon>Fusarium</taxon>
        <taxon>Fusarium solani species complex</taxon>
    </lineage>
</organism>
<evidence type="ECO:0000256" key="2">
    <source>
        <dbReference type="SAM" id="MobiDB-lite"/>
    </source>
</evidence>
<dbReference type="GO" id="GO:0008270">
    <property type="term" value="F:zinc ion binding"/>
    <property type="evidence" value="ECO:0007669"/>
    <property type="project" value="UniProtKB-KW"/>
</dbReference>
<feature type="domain" description="C2H2-type" evidence="3">
    <location>
        <begin position="321"/>
        <end position="349"/>
    </location>
</feature>
<feature type="compositionally biased region" description="Basic residues" evidence="2">
    <location>
        <begin position="165"/>
        <end position="176"/>
    </location>
</feature>
<feature type="region of interest" description="Disordered" evidence="2">
    <location>
        <begin position="143"/>
        <end position="299"/>
    </location>
</feature>
<evidence type="ECO:0000313" key="5">
    <source>
        <dbReference type="Proteomes" id="UP000287144"/>
    </source>
</evidence>
<evidence type="ECO:0000256" key="1">
    <source>
        <dbReference type="PROSITE-ProRule" id="PRU00042"/>
    </source>
</evidence>
<dbReference type="InterPro" id="IPR013087">
    <property type="entry name" value="Znf_C2H2_type"/>
</dbReference>
<dbReference type="PROSITE" id="PS50157">
    <property type="entry name" value="ZINC_FINGER_C2H2_2"/>
    <property type="match status" value="1"/>
</dbReference>
<dbReference type="STRING" id="1325735.A0A428TA61"/>
<sequence length="397" mass="44463">MIAEQDANVGPEAASETKQSARPATRESDSETTSRPPPPSSRPQKPSTDESEDRVGASTERIMTGQQDTISPVNPVDDPDPAVQDGRPIFTRMSRRYLSIETLRTFELDFDLDPDPEYVLIKRWVPEPEQDRLWAHTKSIRERRGGPLVSEKWKPQKDAPEFAWVRHKKPGRRRSKNPALLMYLAGVKPSEETNQTEEPDEQPYSSSDTEDNVQEQEGGGSKNRSEHSPTDDEETGETPFRRREDGTPLGGVRRLSLPSEGEFPSTPTAHEEPDAKIPPGGGSSRLEEERITPSAAQDGIQWERWSKMVEELNAHEAEMPHECLFCGRAFRTEADVQLHRDMIHAPFQNAHEAQGGVHADLDDEQTGEGSDILHHGPQDATGDPERTVPRVNRGIEK</sequence>
<keyword evidence="1" id="KW-0862">Zinc</keyword>
<keyword evidence="1" id="KW-0863">Zinc-finger</keyword>
<evidence type="ECO:0000259" key="3">
    <source>
        <dbReference type="PROSITE" id="PS50157"/>
    </source>
</evidence>
<gene>
    <name evidence="4" type="ORF">CEP52_010054</name>
</gene>
<proteinExistence type="predicted"/>
<feature type="compositionally biased region" description="Low complexity" evidence="2">
    <location>
        <begin position="72"/>
        <end position="85"/>
    </location>
</feature>
<protein>
    <recommendedName>
        <fullName evidence="3">C2H2-type domain-containing protein</fullName>
    </recommendedName>
</protein>
<reference evidence="4 5" key="1">
    <citation type="submission" date="2017-06" db="EMBL/GenBank/DDBJ databases">
        <title>Comparative genomic analysis of Ambrosia Fusariam Clade fungi.</title>
        <authorList>
            <person name="Stajich J.E."/>
            <person name="Carrillo J."/>
            <person name="Kijimoto T."/>
            <person name="Eskalen A."/>
            <person name="O'Donnell K."/>
            <person name="Kasson M."/>
        </authorList>
    </citation>
    <scope>NUCLEOTIDE SEQUENCE [LARGE SCALE GENOMIC DNA]</scope>
    <source>
        <strain evidence="4 5">NRRL62579</strain>
    </source>
</reference>
<feature type="region of interest" description="Disordered" evidence="2">
    <location>
        <begin position="357"/>
        <end position="397"/>
    </location>
</feature>
<feature type="compositionally biased region" description="Basic and acidic residues" evidence="2">
    <location>
        <begin position="371"/>
        <end position="397"/>
    </location>
</feature>
<accession>A0A428TA61</accession>
<dbReference type="Pfam" id="PF26118">
    <property type="entry name" value="DUF8035"/>
    <property type="match status" value="1"/>
</dbReference>
<keyword evidence="1" id="KW-0479">Metal-binding</keyword>
<feature type="compositionally biased region" description="Basic and acidic residues" evidence="2">
    <location>
        <begin position="143"/>
        <end position="160"/>
    </location>
</feature>
<comment type="caution">
    <text evidence="4">The sequence shown here is derived from an EMBL/GenBank/DDBJ whole genome shotgun (WGS) entry which is preliminary data.</text>
</comment>
<dbReference type="PROSITE" id="PS00028">
    <property type="entry name" value="ZINC_FINGER_C2H2_1"/>
    <property type="match status" value="1"/>
</dbReference>
<dbReference type="Proteomes" id="UP000287144">
    <property type="component" value="Unassembled WGS sequence"/>
</dbReference>
<dbReference type="EMBL" id="NKCK01000110">
    <property type="protein sequence ID" value="RSL98916.1"/>
    <property type="molecule type" value="Genomic_DNA"/>
</dbReference>
<keyword evidence="5" id="KW-1185">Reference proteome</keyword>
<evidence type="ECO:0000313" key="4">
    <source>
        <dbReference type="EMBL" id="RSL98916.1"/>
    </source>
</evidence>